<evidence type="ECO:0000256" key="1">
    <source>
        <dbReference type="ARBA" id="ARBA00022801"/>
    </source>
</evidence>
<dbReference type="SUPFAM" id="SSF55545">
    <property type="entry name" value="beta-N-acetylhexosaminidase-like domain"/>
    <property type="match status" value="1"/>
</dbReference>
<proteinExistence type="predicted"/>
<dbReference type="InterPro" id="IPR041437">
    <property type="entry name" value="GH115_C"/>
</dbReference>
<reference evidence="6" key="5">
    <citation type="journal article" date="2021" name="PLoS Genet.">
        <title>Mobile Type VI secretion system loci of the gut Bacteroidales display extensive intra-ecosystem transfer, multi-species spread and geographical clustering.</title>
        <authorList>
            <person name="Garcia-Bayona L."/>
            <person name="Coyne M.J."/>
            <person name="Comstock L.E."/>
        </authorList>
    </citation>
    <scope>NUCLEOTIDE SEQUENCE</scope>
    <source>
        <strain evidence="6">CL11T00C20</strain>
    </source>
</reference>
<dbReference type="AlphaFoldDB" id="A0A380YI19"/>
<dbReference type="Gene3D" id="2.60.120.1620">
    <property type="match status" value="1"/>
</dbReference>
<dbReference type="EMBL" id="UFSX01000001">
    <property type="protein sequence ID" value="SUV28525.1"/>
    <property type="molecule type" value="Genomic_DNA"/>
</dbReference>
<dbReference type="EMBL" id="JABAGL010000002">
    <property type="protein sequence ID" value="NME84823.1"/>
    <property type="molecule type" value="Genomic_DNA"/>
</dbReference>
<dbReference type="Pfam" id="PF17829">
    <property type="entry name" value="GH115_C"/>
    <property type="match status" value="1"/>
</dbReference>
<evidence type="ECO:0000313" key="8">
    <source>
        <dbReference type="EMBL" id="SUV28525.1"/>
    </source>
</evidence>
<evidence type="ECO:0000313" key="5">
    <source>
        <dbReference type="EMBL" id="NME84823.1"/>
    </source>
</evidence>
<name>A0A380YI19_9BACE</name>
<evidence type="ECO:0000256" key="2">
    <source>
        <dbReference type="SAM" id="SignalP"/>
    </source>
</evidence>
<accession>A0A380YI19</accession>
<feature type="signal peptide" evidence="2">
    <location>
        <begin position="1"/>
        <end position="23"/>
    </location>
</feature>
<dbReference type="Proteomes" id="UP000679226">
    <property type="component" value="Chromosome"/>
</dbReference>
<dbReference type="GeneID" id="93070417"/>
<evidence type="ECO:0000313" key="7">
    <source>
        <dbReference type="EMBL" id="RYT71917.1"/>
    </source>
</evidence>
<dbReference type="EMBL" id="RCXL01000020">
    <property type="protein sequence ID" value="RYT71917.1"/>
    <property type="molecule type" value="Genomic_DNA"/>
</dbReference>
<dbReference type="PANTHER" id="PTHR37842">
    <property type="match status" value="1"/>
</dbReference>
<dbReference type="EMBL" id="VVZX01000019">
    <property type="protein sequence ID" value="KAA5272648.1"/>
    <property type="molecule type" value="Genomic_DNA"/>
</dbReference>
<feature type="domain" description="Gylcosyl hydrolase 115 C-terminal" evidence="3">
    <location>
        <begin position="659"/>
        <end position="813"/>
    </location>
</feature>
<dbReference type="Proteomes" id="UP000291917">
    <property type="component" value="Unassembled WGS sequence"/>
</dbReference>
<organism evidence="8 9">
    <name type="scientific">Bacteroides eggerthii</name>
    <dbReference type="NCBI Taxonomy" id="28111"/>
    <lineage>
        <taxon>Bacteria</taxon>
        <taxon>Pseudomonadati</taxon>
        <taxon>Bacteroidota</taxon>
        <taxon>Bacteroidia</taxon>
        <taxon>Bacteroidales</taxon>
        <taxon>Bacteroidaceae</taxon>
        <taxon>Bacteroides</taxon>
    </lineage>
</organism>
<evidence type="ECO:0000313" key="11">
    <source>
        <dbReference type="Proteomes" id="UP000335496"/>
    </source>
</evidence>
<reference evidence="8 9" key="1">
    <citation type="submission" date="2018-06" db="EMBL/GenBank/DDBJ databases">
        <authorList>
            <consortium name="Pathogen Informatics"/>
            <person name="Doyle S."/>
        </authorList>
    </citation>
    <scope>NUCLEOTIDE SEQUENCE [LARGE SCALE GENOMIC DNA]</scope>
    <source>
        <strain evidence="8 9">NCTC11155</strain>
    </source>
</reference>
<sequence length="819" mass="94106">MKKYNFCIILFLASMCWQLPLKAAERFVTNDGVGFEWIQKDKSCPILVDNEEYKGVLRAITNLQTDAQAVTNVKPFITNTVTEKRVLIIGSIDRSNWIKRLISSGKIPADELKGKREKYILCTIKQPLEGVEEAVVIAGSDKRGTIYGIYELSSQMGVSPWYYWADVPVKRQNNISILPGSYTDGEPAIEYRGIFLNDEWPALGNWTQKAFGGFNSQFYEKVFELILRLKGNFMWPAMWASAFYDDDVQNGVLADEMGIVMGTSHHEPMGLAQQDWKRRGTGAWDYTQNATVLRDFWTKGMERCKDWESVITIGMRGDGDMPMSKDANIDLLQNIVKDQRKIITKVTGKKISATPQVWALYKEVQEYYDKGMRVPDDITLLLCDDNWGNVRKLPSLTDKPRKGGYGMYYHFDYVGGPRNYKWLNCNQVERVWEQMNLCYEYGVRKLWIVNVGDLKPMEYPIQFFLDMAWRPEAFNPNNIFEHTITFAAQQFGEEHAKEIADIIKLYSKYARRVTPELLNANTYQFSYDEWPTVVREWNNLELRALRVYQKLDPRWYDAYEELVLFPIQAMQNIYEMYYSVAMNAKAESPTEINYWAQRVEKLYERDSLLCAHYNHEIANGKWDHMMDQVHIGYTYWQQPEKQVMPKVKKSDEAAYLCHKETDGYISIEAGNFKNNHKATVIPDLGKTECAVTTLPASVTPDNAYVEYEIETVSSGKAKLSILLAPTLNFNANKGLCFAISVDGGQEQIINFNGHYSGKVGPWQAASIIKTDMEVDFGQAGRHDLRFRFVDPGVVMEKMLIDFGGLKSSYLGAPSSKLIK</sequence>
<evidence type="ECO:0000313" key="9">
    <source>
        <dbReference type="Proteomes" id="UP000254424"/>
    </source>
</evidence>
<gene>
    <name evidence="7" type="ORF">EAJ03_13040</name>
    <name evidence="4" type="ORF">F2Z23_13630</name>
    <name evidence="5" type="ORF">HF841_02095</name>
    <name evidence="6" type="ORF">INE88_02951</name>
    <name evidence="8" type="ORF">NCTC11155_00475</name>
</gene>
<dbReference type="GO" id="GO:0005975">
    <property type="term" value="P:carbohydrate metabolic process"/>
    <property type="evidence" value="ECO:0007669"/>
    <property type="project" value="UniProtKB-ARBA"/>
</dbReference>
<dbReference type="GO" id="GO:0016787">
    <property type="term" value="F:hydrolase activity"/>
    <property type="evidence" value="ECO:0007669"/>
    <property type="project" value="UniProtKB-KW"/>
</dbReference>
<keyword evidence="2" id="KW-0732">Signal</keyword>
<keyword evidence="1 8" id="KW-0378">Hydrolase</keyword>
<protein>
    <submittedName>
        <fullName evidence="4">Glycosyhydrolase</fullName>
    </submittedName>
    <submittedName>
        <fullName evidence="6">Glycosyl hydrolase family 115</fullName>
    </submittedName>
    <submittedName>
        <fullName evidence="8">Glycosyl hydrolase family 67 N-terminus</fullName>
    </submittedName>
</protein>
<dbReference type="Proteomes" id="UP000520291">
    <property type="component" value="Unassembled WGS sequence"/>
</dbReference>
<evidence type="ECO:0000313" key="4">
    <source>
        <dbReference type="EMBL" id="KAA5272648.1"/>
    </source>
</evidence>
<dbReference type="EMBL" id="CP072227">
    <property type="protein sequence ID" value="QUT46125.1"/>
    <property type="molecule type" value="Genomic_DNA"/>
</dbReference>
<evidence type="ECO:0000259" key="3">
    <source>
        <dbReference type="Pfam" id="PF17829"/>
    </source>
</evidence>
<dbReference type="RefSeq" id="WP_021940050.1">
    <property type="nucleotide sequence ID" value="NZ_CP069794.1"/>
</dbReference>
<reference evidence="5 12" key="4">
    <citation type="submission" date="2020-04" db="EMBL/GenBank/DDBJ databases">
        <authorList>
            <person name="Hitch T.C.A."/>
            <person name="Wylensek D."/>
            <person name="Clavel T."/>
        </authorList>
    </citation>
    <scope>NUCLEOTIDE SEQUENCE [LARGE SCALE GENOMIC DNA]</scope>
    <source>
        <strain evidence="5 12">WCA3-601-WT-5E</strain>
    </source>
</reference>
<dbReference type="Proteomes" id="UP000254424">
    <property type="component" value="Unassembled WGS sequence"/>
</dbReference>
<evidence type="ECO:0000313" key="12">
    <source>
        <dbReference type="Proteomes" id="UP000520291"/>
    </source>
</evidence>
<dbReference type="InterPro" id="IPR031924">
    <property type="entry name" value="GH115"/>
</dbReference>
<dbReference type="InterPro" id="IPR042301">
    <property type="entry name" value="GH115_sf"/>
</dbReference>
<feature type="chain" id="PRO_5044586694" evidence="2">
    <location>
        <begin position="24"/>
        <end position="819"/>
    </location>
</feature>
<evidence type="ECO:0000313" key="6">
    <source>
        <dbReference type="EMBL" id="QUT46125.1"/>
    </source>
</evidence>
<dbReference type="Proteomes" id="UP000335496">
    <property type="component" value="Unassembled WGS sequence"/>
</dbReference>
<keyword evidence="11" id="KW-1185">Reference proteome</keyword>
<dbReference type="PANTHER" id="PTHR37842:SF2">
    <property type="entry name" value="GYLCOSYL HYDROLASE 115 C-TERMINAL DOMAIN-CONTAINING PROTEIN"/>
    <property type="match status" value="1"/>
</dbReference>
<dbReference type="KEGG" id="beg:INE88_02951"/>
<dbReference type="Gene3D" id="3.30.379.10">
    <property type="entry name" value="Chitobiase/beta-hexosaminidase domain 2-like"/>
    <property type="match status" value="1"/>
</dbReference>
<reference evidence="4 11" key="2">
    <citation type="journal article" date="2019" name="Nat. Med.">
        <title>A library of human gut bacterial isolates paired with longitudinal multiomics data enables mechanistic microbiome research.</title>
        <authorList>
            <person name="Poyet M."/>
            <person name="Groussin M."/>
            <person name="Gibbons S.M."/>
            <person name="Avila-Pacheco J."/>
            <person name="Jiang X."/>
            <person name="Kearney S.M."/>
            <person name="Perrotta A.R."/>
            <person name="Berdy B."/>
            <person name="Zhao S."/>
            <person name="Lieberman T.D."/>
            <person name="Swanson P.K."/>
            <person name="Smith M."/>
            <person name="Roesemann S."/>
            <person name="Alexander J.E."/>
            <person name="Rich S.A."/>
            <person name="Livny J."/>
            <person name="Vlamakis H."/>
            <person name="Clish C."/>
            <person name="Bullock K."/>
            <person name="Deik A."/>
            <person name="Scott J."/>
            <person name="Pierce K.A."/>
            <person name="Xavier R.J."/>
            <person name="Alm E.J."/>
        </authorList>
    </citation>
    <scope>NUCLEOTIDE SEQUENCE [LARGE SCALE GENOMIC DNA]</scope>
    <source>
        <strain evidence="4 11">BIOML-A1</strain>
    </source>
</reference>
<dbReference type="Gene3D" id="3.20.20.520">
    <property type="entry name" value="Glycosyl hydrolase family 115"/>
    <property type="match status" value="1"/>
</dbReference>
<dbReference type="Gene3D" id="1.20.58.2150">
    <property type="match status" value="1"/>
</dbReference>
<evidence type="ECO:0000313" key="10">
    <source>
        <dbReference type="Proteomes" id="UP000291917"/>
    </source>
</evidence>
<dbReference type="OrthoDB" id="8727830at2"/>
<dbReference type="Pfam" id="PF15979">
    <property type="entry name" value="Glyco_hydro_115"/>
    <property type="match status" value="1"/>
</dbReference>
<dbReference type="InterPro" id="IPR029018">
    <property type="entry name" value="Hex-like_dom2"/>
</dbReference>
<dbReference type="STRING" id="483216.BACEGG_01322"/>
<reference evidence="7 10" key="3">
    <citation type="journal article" date="2019" name="Science, e1252229">
        <title>Invertible promoters mediate bacterial phase variation, antibiotic resistance, and host adaptation in the gut.</title>
        <authorList>
            <person name="Jiang X."/>
            <person name="Hall A.B."/>
            <person name="Arthur T.D."/>
            <person name="Plichta D.R."/>
            <person name="Covington C.T."/>
            <person name="Poyet M."/>
            <person name="Crothers J."/>
            <person name="Moses P.L."/>
            <person name="Tolonen A.C."/>
            <person name="Vlamakis H."/>
            <person name="Alm E.J."/>
            <person name="Xavier R.J."/>
        </authorList>
    </citation>
    <scope>NUCLEOTIDE SEQUENCE [LARGE SCALE GENOMIC DNA]</scope>
    <source>
        <strain evidence="10">bj_0095</strain>
        <strain evidence="7">Bj_0095</strain>
    </source>
</reference>